<name>A9DYL9_9FLAO</name>
<proteinExistence type="predicted"/>
<keyword evidence="2" id="KW-1185">Reference proteome</keyword>
<reference evidence="1 2" key="1">
    <citation type="journal article" date="2011" name="J. Bacteriol.">
        <title>Genome sequence of the algicidal bacterium Kordia algicida OT-1.</title>
        <authorList>
            <person name="Lee H.S."/>
            <person name="Kang S.G."/>
            <person name="Kwon K.K."/>
            <person name="Lee J.H."/>
            <person name="Kim S.J."/>
        </authorList>
    </citation>
    <scope>NUCLEOTIDE SEQUENCE [LARGE SCALE GENOMIC DNA]</scope>
    <source>
        <strain evidence="1 2">OT-1</strain>
    </source>
</reference>
<protein>
    <submittedName>
        <fullName evidence="1">Uncharacterized protein</fullName>
    </submittedName>
</protein>
<accession>A9DYL9</accession>
<sequence length="37" mass="4333">MIENFFLVDFLALHILGDTIIQYLRTEKILKNGLLNL</sequence>
<dbReference type="Proteomes" id="UP000002945">
    <property type="component" value="Unassembled WGS sequence"/>
</dbReference>
<comment type="caution">
    <text evidence="1">The sequence shown here is derived from an EMBL/GenBank/DDBJ whole genome shotgun (WGS) entry which is preliminary data.</text>
</comment>
<evidence type="ECO:0000313" key="1">
    <source>
        <dbReference type="EMBL" id="EDP96150.1"/>
    </source>
</evidence>
<dbReference type="EMBL" id="ABIB01000005">
    <property type="protein sequence ID" value="EDP96150.1"/>
    <property type="molecule type" value="Genomic_DNA"/>
</dbReference>
<gene>
    <name evidence="1" type="ORF">KAOT1_08273</name>
</gene>
<organism evidence="1 2">
    <name type="scientific">Kordia algicida OT-1</name>
    <dbReference type="NCBI Taxonomy" id="391587"/>
    <lineage>
        <taxon>Bacteria</taxon>
        <taxon>Pseudomonadati</taxon>
        <taxon>Bacteroidota</taxon>
        <taxon>Flavobacteriia</taxon>
        <taxon>Flavobacteriales</taxon>
        <taxon>Flavobacteriaceae</taxon>
        <taxon>Kordia</taxon>
    </lineage>
</organism>
<dbReference type="STRING" id="391587.KAOT1_08273"/>
<dbReference type="HOGENOM" id="CLU_3344812_0_0_10"/>
<evidence type="ECO:0000313" key="2">
    <source>
        <dbReference type="Proteomes" id="UP000002945"/>
    </source>
</evidence>
<dbReference type="AlphaFoldDB" id="A9DYL9"/>